<dbReference type="PROSITE" id="PS51208">
    <property type="entry name" value="AUTOTRANSPORTER"/>
    <property type="match status" value="1"/>
</dbReference>
<dbReference type="SMART" id="SM00869">
    <property type="entry name" value="Autotransporter"/>
    <property type="match status" value="1"/>
</dbReference>
<evidence type="ECO:0000313" key="2">
    <source>
        <dbReference type="EMBL" id="SUC10500.1"/>
    </source>
</evidence>
<evidence type="ECO:0000259" key="1">
    <source>
        <dbReference type="PROSITE" id="PS51208"/>
    </source>
</evidence>
<dbReference type="InterPro" id="IPR012332">
    <property type="entry name" value="Autotransporter_pectin_lyase_C"/>
</dbReference>
<dbReference type="GO" id="GO:0019867">
    <property type="term" value="C:outer membrane"/>
    <property type="evidence" value="ECO:0007669"/>
    <property type="project" value="InterPro"/>
</dbReference>
<dbReference type="AlphaFoldDB" id="A0A379EVV8"/>
<dbReference type="Gene3D" id="2.160.20.20">
    <property type="match status" value="1"/>
</dbReference>
<dbReference type="Pfam" id="PF18883">
    <property type="entry name" value="AC_1"/>
    <property type="match status" value="1"/>
</dbReference>
<dbReference type="InterPro" id="IPR036709">
    <property type="entry name" value="Autotransporte_beta_dom_sf"/>
</dbReference>
<dbReference type="Pfam" id="PF03797">
    <property type="entry name" value="Autotransporter"/>
    <property type="match status" value="1"/>
</dbReference>
<protein>
    <submittedName>
        <fullName evidence="2">Protein YdeU</fullName>
    </submittedName>
</protein>
<dbReference type="InterPro" id="IPR011050">
    <property type="entry name" value="Pectin_lyase_fold/virulence"/>
</dbReference>
<dbReference type="InterPro" id="IPR043990">
    <property type="entry name" value="AC_1"/>
</dbReference>
<dbReference type="RefSeq" id="WP_115323151.1">
    <property type="nucleotide sequence ID" value="NZ_UGTV01000015.1"/>
</dbReference>
<organism evidence="2 3">
    <name type="scientific">Pasteurella canis</name>
    <dbReference type="NCBI Taxonomy" id="753"/>
    <lineage>
        <taxon>Bacteria</taxon>
        <taxon>Pseudomonadati</taxon>
        <taxon>Pseudomonadota</taxon>
        <taxon>Gammaproteobacteria</taxon>
        <taxon>Pasteurellales</taxon>
        <taxon>Pasteurellaceae</taxon>
        <taxon>Pasteurella</taxon>
    </lineage>
</organism>
<reference evidence="2 3" key="1">
    <citation type="submission" date="2018-06" db="EMBL/GenBank/DDBJ databases">
        <authorList>
            <consortium name="Pathogen Informatics"/>
            <person name="Doyle S."/>
        </authorList>
    </citation>
    <scope>NUCLEOTIDE SEQUENCE [LARGE SCALE GENOMIC DNA]</scope>
    <source>
        <strain evidence="2 3">NCTC11621</strain>
    </source>
</reference>
<dbReference type="PANTHER" id="PTHR35037:SF3">
    <property type="entry name" value="C-TERMINAL REGION OF AIDA-LIKE PROTEIN"/>
    <property type="match status" value="1"/>
</dbReference>
<feature type="domain" description="Autotransporter" evidence="1">
    <location>
        <begin position="566"/>
        <end position="844"/>
    </location>
</feature>
<dbReference type="PANTHER" id="PTHR35037">
    <property type="entry name" value="C-TERMINAL REGION OF AIDA-LIKE PROTEIN"/>
    <property type="match status" value="1"/>
</dbReference>
<dbReference type="Gene3D" id="2.40.128.130">
    <property type="entry name" value="Autotransporter beta-domain"/>
    <property type="match status" value="1"/>
</dbReference>
<evidence type="ECO:0000313" key="3">
    <source>
        <dbReference type="Proteomes" id="UP000254704"/>
    </source>
</evidence>
<dbReference type="SUPFAM" id="SSF51126">
    <property type="entry name" value="Pectin lyase-like"/>
    <property type="match status" value="1"/>
</dbReference>
<dbReference type="CDD" id="cd01344">
    <property type="entry name" value="PL2_Passenger_AT"/>
    <property type="match status" value="1"/>
</dbReference>
<dbReference type="InterPro" id="IPR006315">
    <property type="entry name" value="OM_autotransptr_brl_dom"/>
</dbReference>
<name>A0A379EVV8_9PAST</name>
<dbReference type="InterPro" id="IPR051551">
    <property type="entry name" value="Autotransporter_adhesion"/>
</dbReference>
<sequence length="844" mass="95029">MKKQVSLISLTLSALLYSSHGFTETVASCGEGCTKTETIDASTNTHKVVIDGNKTKSYSTQFDNLQSNKKYHLINYLHLENSGYKIYVPEWQDATSAEIINYGKLISQGSGVTSAIDAQWGNITEKLHVTNYGEIRTEGGGYNECGVCSSYFKRNDGGRIKAPTEVVYEVNNLGKDALISANGGFAIWLDNGKSSRINNEGTISSKSTSVPTTVIRYANNVEVKNSGIIKSEGHTAIFIQDTNNIKLHNNNKILSGNPDKTLIILSGENVSFTNSGELSFTNQDSTKRNQAITLDGKQKSELTLQSGSKINGIVKANPSNSQLILEGSGEEVGRFNNQSKFQNFNTFIMRGDTWTLSGPFSFKQLIKAESGKLTFKEGSLTAPNIQLNTGTTFNFTTDYALNGSTNNQGSFTFEHQEPTLMFKNLTINGNYRGDNGVLHLFADFNGSTNLTDKLRINGKAEGTTRLAIKHIGKSDEKAVNDVKIIETQQSTHNAFVIDDYLSKGAFVYHLEKRNENNQDNWYLTSYINGTPSYRPEMAGYANNLYAANHLFNLRLEDRLAHNNFINQSTDKSLWLRLIKGTTTNQMQDQQNKTQARRYIIQLGKDMIKANHYKVGGMFGYAKQHNKIESLHTRPSRAKIQGYALGIYSTWYQNTDHSSGLYVDGWLQYQWFKNQVINPDLVDESYRSRGFSTSLETGYRLPLIQYRVSDWAHRLELQPQAQMIWQGVSAKQYIDKQGTVIDSLNNHNLQTRLGIKLSLDSHLLIQQFNIKPYLVFNWLHNTKTYGITMDGVINHIQGTKHLLEYKAGIESQWNDSLQFWADTTHRRGKQNFKDNQLNLGFRILF</sequence>
<dbReference type="NCBIfam" id="TIGR01414">
    <property type="entry name" value="autotrans_barl"/>
    <property type="match status" value="1"/>
</dbReference>
<dbReference type="InterPro" id="IPR005546">
    <property type="entry name" value="Autotransporte_beta"/>
</dbReference>
<proteinExistence type="predicted"/>
<dbReference type="SUPFAM" id="SSF103515">
    <property type="entry name" value="Autotransporter"/>
    <property type="match status" value="1"/>
</dbReference>
<dbReference type="Proteomes" id="UP000254704">
    <property type="component" value="Unassembled WGS sequence"/>
</dbReference>
<gene>
    <name evidence="2" type="primary">ydeU_1</name>
    <name evidence="2" type="ORF">NCTC11621_01554</name>
</gene>
<accession>A0A379EVV8</accession>
<dbReference type="EMBL" id="UGTV01000015">
    <property type="protein sequence ID" value="SUC10500.1"/>
    <property type="molecule type" value="Genomic_DNA"/>
</dbReference>